<dbReference type="PROSITE" id="PS51257">
    <property type="entry name" value="PROKAR_LIPOPROTEIN"/>
    <property type="match status" value="1"/>
</dbReference>
<dbReference type="EMBL" id="CP011125">
    <property type="protein sequence ID" value="AKF09325.1"/>
    <property type="molecule type" value="Genomic_DNA"/>
</dbReference>
<gene>
    <name evidence="1" type="ORF">DB32_006474</name>
</gene>
<dbReference type="STRING" id="927083.DB32_006474"/>
<dbReference type="RefSeq" id="WP_053236382.1">
    <property type="nucleotide sequence ID" value="NZ_CP011125.1"/>
</dbReference>
<dbReference type="OrthoDB" id="5483361at2"/>
<protein>
    <submittedName>
        <fullName evidence="1">Uncharacterized protein</fullName>
    </submittedName>
</protein>
<dbReference type="Proteomes" id="UP000034883">
    <property type="component" value="Chromosome"/>
</dbReference>
<sequence length="320" mass="32191">MRSDAMCLLSILIVCGCGGGGGGGTGGGGDGGAGDGGVEELTIAEYGDQLAAATCAQAVGCCAPIELHYQFALADAPVTDRASCEAYLGNFLDLEALVRPSIERGRSTWDGARAAECVAMLEALSCDEYSARLRLMGDAPLGCNPITGLVAEGGACGAPWECASGYCAGVSSGVEGTCAALPGVDEECPTGQCAEGLRCDLGNNTCVQPKADGAECTSDDECASNGCSAVQGTPGVCNEPSVCDGDLADDENEVYGTCSMHDPRGPDLAIDCRLGTSGIWECDCNADGVETSCSPGAWDEVGEGSVCEGWGCCGFSARAR</sequence>
<organism evidence="1 2">
    <name type="scientific">Sandaracinus amylolyticus</name>
    <dbReference type="NCBI Taxonomy" id="927083"/>
    <lineage>
        <taxon>Bacteria</taxon>
        <taxon>Pseudomonadati</taxon>
        <taxon>Myxococcota</taxon>
        <taxon>Polyangia</taxon>
        <taxon>Polyangiales</taxon>
        <taxon>Sandaracinaceae</taxon>
        <taxon>Sandaracinus</taxon>
    </lineage>
</organism>
<keyword evidence="2" id="KW-1185">Reference proteome</keyword>
<accession>A0A0F6W7B1</accession>
<proteinExistence type="predicted"/>
<reference evidence="1 2" key="1">
    <citation type="submission" date="2015-03" db="EMBL/GenBank/DDBJ databases">
        <title>Genome assembly of Sandaracinus amylolyticus DSM 53668.</title>
        <authorList>
            <person name="Sharma G."/>
            <person name="Subramanian S."/>
        </authorList>
    </citation>
    <scope>NUCLEOTIDE SEQUENCE [LARGE SCALE GENOMIC DNA]</scope>
    <source>
        <strain evidence="1 2">DSM 53668</strain>
    </source>
</reference>
<evidence type="ECO:0000313" key="2">
    <source>
        <dbReference type="Proteomes" id="UP000034883"/>
    </source>
</evidence>
<dbReference type="KEGG" id="samy:DB32_006474"/>
<name>A0A0F6W7B1_9BACT</name>
<dbReference type="AlphaFoldDB" id="A0A0F6W7B1"/>
<evidence type="ECO:0000313" key="1">
    <source>
        <dbReference type="EMBL" id="AKF09325.1"/>
    </source>
</evidence>